<reference evidence="1" key="2">
    <citation type="submission" date="2023-04" db="EMBL/GenBank/DDBJ databases">
        <authorList>
            <person name="Bruccoleri R.E."/>
            <person name="Oakeley E.J."/>
            <person name="Faust A.-M."/>
            <person name="Dessus-Babus S."/>
            <person name="Altorfer M."/>
            <person name="Burckhardt D."/>
            <person name="Oertli M."/>
            <person name="Naumann U."/>
            <person name="Petersen F."/>
            <person name="Wong J."/>
        </authorList>
    </citation>
    <scope>NUCLEOTIDE SEQUENCE</scope>
    <source>
        <strain evidence="1">GSM-AAB239-AS_SAM_17_03QT</strain>
        <tissue evidence="1">Leaf</tissue>
    </source>
</reference>
<dbReference type="AlphaFoldDB" id="A0AAX6DW61"/>
<reference evidence="1" key="1">
    <citation type="journal article" date="2023" name="GigaByte">
        <title>Genome assembly of the bearded iris, Iris pallida Lam.</title>
        <authorList>
            <person name="Bruccoleri R.E."/>
            <person name="Oakeley E.J."/>
            <person name="Faust A.M.E."/>
            <person name="Altorfer M."/>
            <person name="Dessus-Babus S."/>
            <person name="Burckhardt D."/>
            <person name="Oertli M."/>
            <person name="Naumann U."/>
            <person name="Petersen F."/>
            <person name="Wong J."/>
        </authorList>
    </citation>
    <scope>NUCLEOTIDE SEQUENCE</scope>
    <source>
        <strain evidence="1">GSM-AAB239-AS_SAM_17_03QT</strain>
    </source>
</reference>
<organism evidence="1 2">
    <name type="scientific">Iris pallida</name>
    <name type="common">Sweet iris</name>
    <dbReference type="NCBI Taxonomy" id="29817"/>
    <lineage>
        <taxon>Eukaryota</taxon>
        <taxon>Viridiplantae</taxon>
        <taxon>Streptophyta</taxon>
        <taxon>Embryophyta</taxon>
        <taxon>Tracheophyta</taxon>
        <taxon>Spermatophyta</taxon>
        <taxon>Magnoliopsida</taxon>
        <taxon>Liliopsida</taxon>
        <taxon>Asparagales</taxon>
        <taxon>Iridaceae</taxon>
        <taxon>Iridoideae</taxon>
        <taxon>Irideae</taxon>
        <taxon>Iris</taxon>
    </lineage>
</organism>
<keyword evidence="1" id="KW-0418">Kinase</keyword>
<name>A0AAX6DW61_IRIPA</name>
<sequence>MDPKPTGLSWTQRYYLFHQLRTPGELAAASLSIGKTGVLAGQT</sequence>
<dbReference type="EMBL" id="JANAVB010041420">
    <property type="protein sequence ID" value="KAJ6796077.1"/>
    <property type="molecule type" value="Genomic_DNA"/>
</dbReference>
<protein>
    <submittedName>
        <fullName evidence="1">Proline-rich receptor-like protein kinase PERK9</fullName>
    </submittedName>
</protein>
<dbReference type="GO" id="GO:0016301">
    <property type="term" value="F:kinase activity"/>
    <property type="evidence" value="ECO:0007669"/>
    <property type="project" value="UniProtKB-KW"/>
</dbReference>
<evidence type="ECO:0000313" key="2">
    <source>
        <dbReference type="Proteomes" id="UP001140949"/>
    </source>
</evidence>
<comment type="caution">
    <text evidence="1">The sequence shown here is derived from an EMBL/GenBank/DDBJ whole genome shotgun (WGS) entry which is preliminary data.</text>
</comment>
<keyword evidence="2" id="KW-1185">Reference proteome</keyword>
<gene>
    <name evidence="1" type="ORF">M6B38_221750</name>
</gene>
<keyword evidence="1" id="KW-0808">Transferase</keyword>
<proteinExistence type="predicted"/>
<dbReference type="Proteomes" id="UP001140949">
    <property type="component" value="Unassembled WGS sequence"/>
</dbReference>
<accession>A0AAX6DW61</accession>
<keyword evidence="1" id="KW-0675">Receptor</keyword>
<evidence type="ECO:0000313" key="1">
    <source>
        <dbReference type="EMBL" id="KAJ6796077.1"/>
    </source>
</evidence>